<evidence type="ECO:0000313" key="3">
    <source>
        <dbReference type="EMBL" id="KUK97304.1"/>
    </source>
</evidence>
<dbReference type="PANTHER" id="PTHR46268:SF26">
    <property type="entry name" value="UNIVERSAL STRESS PROTEIN MJ0577"/>
    <property type="match status" value="1"/>
</dbReference>
<name>A0A101IL98_9EURY</name>
<feature type="domain" description="UspA" evidence="2">
    <location>
        <begin position="157"/>
        <end position="285"/>
    </location>
</feature>
<dbReference type="Pfam" id="PF00582">
    <property type="entry name" value="Usp"/>
    <property type="match status" value="2"/>
</dbReference>
<dbReference type="PATRIC" id="fig|301375.6.peg.378"/>
<evidence type="ECO:0000313" key="4">
    <source>
        <dbReference type="Proteomes" id="UP000053961"/>
    </source>
</evidence>
<evidence type="ECO:0000256" key="1">
    <source>
        <dbReference type="ARBA" id="ARBA00008791"/>
    </source>
</evidence>
<gene>
    <name evidence="3" type="ORF">XE07_0459</name>
</gene>
<protein>
    <submittedName>
        <fullName evidence="3">Universal stress protein</fullName>
    </submittedName>
</protein>
<dbReference type="Proteomes" id="UP000053961">
    <property type="component" value="Unassembled WGS sequence"/>
</dbReference>
<dbReference type="PRINTS" id="PR01438">
    <property type="entry name" value="UNVRSLSTRESS"/>
</dbReference>
<feature type="domain" description="UspA" evidence="2">
    <location>
        <begin position="1"/>
        <end position="133"/>
    </location>
</feature>
<dbReference type="CDD" id="cd00293">
    <property type="entry name" value="USP-like"/>
    <property type="match status" value="2"/>
</dbReference>
<organism evidence="3 4">
    <name type="scientific">Methanothrix harundinacea</name>
    <dbReference type="NCBI Taxonomy" id="301375"/>
    <lineage>
        <taxon>Archaea</taxon>
        <taxon>Methanobacteriati</taxon>
        <taxon>Methanobacteriota</taxon>
        <taxon>Stenosarchaea group</taxon>
        <taxon>Methanomicrobia</taxon>
        <taxon>Methanotrichales</taxon>
        <taxon>Methanotrichaceae</taxon>
        <taxon>Methanothrix</taxon>
    </lineage>
</organism>
<reference evidence="4" key="1">
    <citation type="journal article" date="2015" name="MBio">
        <title>Genome-Resolved Metagenomic Analysis Reveals Roles for Candidate Phyla and Other Microbial Community Members in Biogeochemical Transformations in Oil Reservoirs.</title>
        <authorList>
            <person name="Hu P."/>
            <person name="Tom L."/>
            <person name="Singh A."/>
            <person name="Thomas B.C."/>
            <person name="Baker B.J."/>
            <person name="Piceno Y.M."/>
            <person name="Andersen G.L."/>
            <person name="Banfield J.F."/>
        </authorList>
    </citation>
    <scope>NUCLEOTIDE SEQUENCE [LARGE SCALE GENOMIC DNA]</scope>
</reference>
<dbReference type="PANTHER" id="PTHR46268">
    <property type="entry name" value="STRESS RESPONSE PROTEIN NHAX"/>
    <property type="match status" value="1"/>
</dbReference>
<dbReference type="InterPro" id="IPR006015">
    <property type="entry name" value="Universal_stress_UspA"/>
</dbReference>
<dbReference type="SUPFAM" id="SSF52402">
    <property type="entry name" value="Adenine nucleotide alpha hydrolases-like"/>
    <property type="match status" value="2"/>
</dbReference>
<dbReference type="AlphaFoldDB" id="A0A101IL98"/>
<dbReference type="InterPro" id="IPR014729">
    <property type="entry name" value="Rossmann-like_a/b/a_fold"/>
</dbReference>
<sequence length="290" mass="32005">MFEKVLVPTDFSKYAQKVVECIGELPGVKEIVLLHVVDATHPSKRGWTRGPEVEDAKIDLGDVKERLEKLGFKVTTRLEVITEADVSRTIQRVADEENVSLIVMGARGQGRISGVLLGSASTGVVRFGDRDTLIMRYKMLEGLEGATYEKFCPMIFSKVLCTTDFSEASESAISVIRDLKDAVGEVILEYVVSRGETQEEIEGYVAEAKEKLETIKEDLVGAGLKVRTHVDVGNPRDQIKSLAIREDASLIVMSSQGKGWLKQVMVGSTTFDVVRTAERPVLIVRSKRST</sequence>
<evidence type="ECO:0000259" key="2">
    <source>
        <dbReference type="Pfam" id="PF00582"/>
    </source>
</evidence>
<dbReference type="Gene3D" id="3.40.50.620">
    <property type="entry name" value="HUPs"/>
    <property type="match status" value="2"/>
</dbReference>
<comment type="caution">
    <text evidence="3">The sequence shown here is derived from an EMBL/GenBank/DDBJ whole genome shotgun (WGS) entry which is preliminary data.</text>
</comment>
<dbReference type="EMBL" id="LGHB01000003">
    <property type="protein sequence ID" value="KUK97304.1"/>
    <property type="molecule type" value="Genomic_DNA"/>
</dbReference>
<comment type="similarity">
    <text evidence="1">Belongs to the universal stress protein A family.</text>
</comment>
<proteinExistence type="inferred from homology"/>
<accession>A0A101IL98</accession>
<dbReference type="InterPro" id="IPR006016">
    <property type="entry name" value="UspA"/>
</dbReference>